<evidence type="ECO:0000259" key="1">
    <source>
        <dbReference type="PROSITE" id="PS50042"/>
    </source>
</evidence>
<dbReference type="InterPro" id="IPR018490">
    <property type="entry name" value="cNMP-bd_dom_sf"/>
</dbReference>
<protein>
    <submittedName>
        <fullName evidence="2">Crp/Fnr family transcriptional regulator</fullName>
    </submittedName>
</protein>
<organism evidence="2 3">
    <name type="scientific">Flavobacterium agricola</name>
    <dbReference type="NCBI Taxonomy" id="2870839"/>
    <lineage>
        <taxon>Bacteria</taxon>
        <taxon>Pseudomonadati</taxon>
        <taxon>Bacteroidota</taxon>
        <taxon>Flavobacteriia</taxon>
        <taxon>Flavobacteriales</taxon>
        <taxon>Flavobacteriaceae</taxon>
        <taxon>Flavobacterium</taxon>
    </lineage>
</organism>
<dbReference type="SMART" id="SM00100">
    <property type="entry name" value="cNMP"/>
    <property type="match status" value="1"/>
</dbReference>
<evidence type="ECO:0000313" key="2">
    <source>
        <dbReference type="EMBL" id="UYW00706.1"/>
    </source>
</evidence>
<dbReference type="Gene3D" id="2.60.120.10">
    <property type="entry name" value="Jelly Rolls"/>
    <property type="match status" value="1"/>
</dbReference>
<accession>A0ABY6LX12</accession>
<dbReference type="Proteomes" id="UP001163328">
    <property type="component" value="Chromosome"/>
</dbReference>
<dbReference type="SUPFAM" id="SSF51206">
    <property type="entry name" value="cAMP-binding domain-like"/>
    <property type="match status" value="1"/>
</dbReference>
<dbReference type="PROSITE" id="PS50042">
    <property type="entry name" value="CNMP_BINDING_3"/>
    <property type="match status" value="1"/>
</dbReference>
<proteinExistence type="predicted"/>
<dbReference type="RefSeq" id="WP_264432728.1">
    <property type="nucleotide sequence ID" value="NZ_CP081495.1"/>
</dbReference>
<reference evidence="2" key="1">
    <citation type="submission" date="2021-08" db="EMBL/GenBank/DDBJ databases">
        <title>Flavobacterium sp. strain CC-SYL302.</title>
        <authorList>
            <person name="Lin S.-Y."/>
            <person name="Lee T.-H."/>
            <person name="Young C.-C."/>
        </authorList>
    </citation>
    <scope>NUCLEOTIDE SEQUENCE</scope>
    <source>
        <strain evidence="2">CC-SYL302</strain>
    </source>
</reference>
<dbReference type="Pfam" id="PF00027">
    <property type="entry name" value="cNMP_binding"/>
    <property type="match status" value="1"/>
</dbReference>
<dbReference type="CDD" id="cd00038">
    <property type="entry name" value="CAP_ED"/>
    <property type="match status" value="1"/>
</dbReference>
<keyword evidence="3" id="KW-1185">Reference proteome</keyword>
<feature type="domain" description="Cyclic nucleotide-binding" evidence="1">
    <location>
        <begin position="13"/>
        <end position="113"/>
    </location>
</feature>
<dbReference type="InterPro" id="IPR000595">
    <property type="entry name" value="cNMP-bd_dom"/>
</dbReference>
<dbReference type="EMBL" id="CP081495">
    <property type="protein sequence ID" value="UYW00706.1"/>
    <property type="molecule type" value="Genomic_DNA"/>
</dbReference>
<name>A0ABY6LX12_9FLAO</name>
<evidence type="ECO:0000313" key="3">
    <source>
        <dbReference type="Proteomes" id="UP001163328"/>
    </source>
</evidence>
<gene>
    <name evidence="2" type="ORF">K5I29_09225</name>
</gene>
<sequence length="191" mass="22380">MDLLIQNFQKHVDLTEEEQRLILSLVEKESYKARTILLKPGEIANITYFVIEGMIRSYTVDTNGTEHVLSLASPNWFITDMYSLVSRKPAQQYLSVINDAIVYKLSRENQEKLYVQVPKLERFFRILIEKSVVAHQQRLIDNLSLTAEDRYAKFCSKYPDFIQCIPQKYIASYIGVTPEFFSKMKARLLKR</sequence>
<dbReference type="InterPro" id="IPR014710">
    <property type="entry name" value="RmlC-like_jellyroll"/>
</dbReference>